<keyword evidence="2" id="KW-0067">ATP-binding</keyword>
<dbReference type="InterPro" id="IPR050625">
    <property type="entry name" value="ParA/MinD_ATPase"/>
</dbReference>
<dbReference type="NCBIfam" id="NF047398">
    <property type="entry name" value="AAA_KGGVGR"/>
    <property type="match status" value="1"/>
</dbReference>
<dbReference type="SUPFAM" id="SSF52540">
    <property type="entry name" value="P-loop containing nucleoside triphosphate hydrolases"/>
    <property type="match status" value="1"/>
</dbReference>
<evidence type="ECO:0000256" key="2">
    <source>
        <dbReference type="ARBA" id="ARBA00022840"/>
    </source>
</evidence>
<dbReference type="AlphaFoldDB" id="T1B405"/>
<reference evidence="3" key="1">
    <citation type="submission" date="2013-08" db="EMBL/GenBank/DDBJ databases">
        <authorList>
            <person name="Mendez C."/>
            <person name="Richter M."/>
            <person name="Ferrer M."/>
            <person name="Sanchez J."/>
        </authorList>
    </citation>
    <scope>NUCLEOTIDE SEQUENCE</scope>
</reference>
<dbReference type="GO" id="GO:0005524">
    <property type="term" value="F:ATP binding"/>
    <property type="evidence" value="ECO:0007669"/>
    <property type="project" value="UniProtKB-KW"/>
</dbReference>
<sequence length="430" mass="48090">MPFIHFDEAKEFAIAQAKAWIANQQPQVQVMLIADLFGKLRLIVWVCCELDTSKIEQDLATQCGAWWSDELLCIERLDPVTRKVYESGWEMARIDADEPRLRILDRHRSRTAWFITKPVNPPWVAPRAGPPIIVFYSFKGGLGRSTLLASFAIQRAHLGERVCVLDFDLDSPGIGRLLSADAEGKTARWGVVDFLLERSPADAPLSDYYHRCDRVSGSGEIVVFPSGYMDEHYADKLARVDLEEAPEAHESGLWKLLSRVSKELKPHWILLDARTGISEPAGQLLSGIAHLHVLLGTTNDQSWQGLTLVLDRLGTARVLDDRSQAEVLLVQAMVPSGDLGKVAKTQFAGRADEEFDTRYYLADDEADQDCFWTVEDKDSQDAPHAPMPVDYDSKLANFGDIAEVTDALCSGPYPPIVERIVNRFLTEPEA</sequence>
<dbReference type="GO" id="GO:0051782">
    <property type="term" value="P:negative regulation of cell division"/>
    <property type="evidence" value="ECO:0007669"/>
    <property type="project" value="TreeGrafter"/>
</dbReference>
<dbReference type="InterPro" id="IPR027417">
    <property type="entry name" value="P-loop_NTPase"/>
</dbReference>
<evidence type="ECO:0000313" key="3">
    <source>
        <dbReference type="EMBL" id="EQD64627.1"/>
    </source>
</evidence>
<keyword evidence="1" id="KW-0547">Nucleotide-binding</keyword>
<evidence type="ECO:0008006" key="4">
    <source>
        <dbReference type="Google" id="ProtNLM"/>
    </source>
</evidence>
<gene>
    <name evidence="3" type="ORF">B1A_08768</name>
</gene>
<dbReference type="GO" id="GO:0016887">
    <property type="term" value="F:ATP hydrolysis activity"/>
    <property type="evidence" value="ECO:0007669"/>
    <property type="project" value="TreeGrafter"/>
</dbReference>
<dbReference type="Pfam" id="PF10609">
    <property type="entry name" value="ParA"/>
    <property type="match status" value="1"/>
</dbReference>
<comment type="caution">
    <text evidence="3">The sequence shown here is derived from an EMBL/GenBank/DDBJ whole genome shotgun (WGS) entry which is preliminary data.</text>
</comment>
<name>T1B405_9ZZZZ</name>
<accession>T1B405</accession>
<protein>
    <recommendedName>
        <fullName evidence="4">CobQ/CobB/MinD/ParA nucleotide binding domain-containing protein</fullName>
    </recommendedName>
</protein>
<organism evidence="3">
    <name type="scientific">mine drainage metagenome</name>
    <dbReference type="NCBI Taxonomy" id="410659"/>
    <lineage>
        <taxon>unclassified sequences</taxon>
        <taxon>metagenomes</taxon>
        <taxon>ecological metagenomes</taxon>
    </lineage>
</organism>
<dbReference type="GO" id="GO:0005829">
    <property type="term" value="C:cytosol"/>
    <property type="evidence" value="ECO:0007669"/>
    <property type="project" value="TreeGrafter"/>
</dbReference>
<dbReference type="InterPro" id="IPR033756">
    <property type="entry name" value="YlxH/NBP35"/>
</dbReference>
<dbReference type="GO" id="GO:0009898">
    <property type="term" value="C:cytoplasmic side of plasma membrane"/>
    <property type="evidence" value="ECO:0007669"/>
    <property type="project" value="TreeGrafter"/>
</dbReference>
<dbReference type="EMBL" id="AUZX01006241">
    <property type="protein sequence ID" value="EQD64627.1"/>
    <property type="molecule type" value="Genomic_DNA"/>
</dbReference>
<dbReference type="Gene3D" id="3.40.50.300">
    <property type="entry name" value="P-loop containing nucleotide triphosphate hydrolases"/>
    <property type="match status" value="1"/>
</dbReference>
<dbReference type="PANTHER" id="PTHR43384">
    <property type="entry name" value="SEPTUM SITE-DETERMINING PROTEIN MIND HOMOLOG, CHLOROPLASTIC-RELATED"/>
    <property type="match status" value="1"/>
</dbReference>
<reference evidence="3" key="2">
    <citation type="journal article" date="2014" name="ISME J.">
        <title>Microbial stratification in low pH oxic and suboxic macroscopic growths along an acid mine drainage.</title>
        <authorList>
            <person name="Mendez-Garcia C."/>
            <person name="Mesa V."/>
            <person name="Sprenger R.R."/>
            <person name="Richter M."/>
            <person name="Diez M.S."/>
            <person name="Solano J."/>
            <person name="Bargiela R."/>
            <person name="Golyshina O.V."/>
            <person name="Manteca A."/>
            <person name="Ramos J.L."/>
            <person name="Gallego J.R."/>
            <person name="Llorente I."/>
            <person name="Martins Dos Santos V.A."/>
            <person name="Jensen O.N."/>
            <person name="Pelaez A.I."/>
            <person name="Sanchez J."/>
            <person name="Ferrer M."/>
        </authorList>
    </citation>
    <scope>NUCLEOTIDE SEQUENCE</scope>
</reference>
<proteinExistence type="predicted"/>
<dbReference type="PANTHER" id="PTHR43384:SF6">
    <property type="entry name" value="SEPTUM SITE-DETERMINING PROTEIN MIND HOMOLOG, CHLOROPLASTIC"/>
    <property type="match status" value="1"/>
</dbReference>
<evidence type="ECO:0000256" key="1">
    <source>
        <dbReference type="ARBA" id="ARBA00022741"/>
    </source>
</evidence>